<keyword evidence="2" id="KW-1185">Reference proteome</keyword>
<evidence type="ECO:0000313" key="1">
    <source>
        <dbReference type="EMBL" id="KAI9898494.1"/>
    </source>
</evidence>
<gene>
    <name evidence="1" type="ORF">N3K66_006854</name>
</gene>
<organism evidence="1 2">
    <name type="scientific">Trichothecium roseum</name>
    <dbReference type="NCBI Taxonomy" id="47278"/>
    <lineage>
        <taxon>Eukaryota</taxon>
        <taxon>Fungi</taxon>
        <taxon>Dikarya</taxon>
        <taxon>Ascomycota</taxon>
        <taxon>Pezizomycotina</taxon>
        <taxon>Sordariomycetes</taxon>
        <taxon>Hypocreomycetidae</taxon>
        <taxon>Hypocreales</taxon>
        <taxon>Hypocreales incertae sedis</taxon>
        <taxon>Trichothecium</taxon>
    </lineage>
</organism>
<dbReference type="EMBL" id="CM047945">
    <property type="protein sequence ID" value="KAI9898494.1"/>
    <property type="molecule type" value="Genomic_DNA"/>
</dbReference>
<dbReference type="Proteomes" id="UP001163324">
    <property type="component" value="Chromosome 6"/>
</dbReference>
<evidence type="ECO:0000313" key="2">
    <source>
        <dbReference type="Proteomes" id="UP001163324"/>
    </source>
</evidence>
<reference evidence="1" key="1">
    <citation type="submission" date="2022-10" db="EMBL/GenBank/DDBJ databases">
        <title>Complete Genome of Trichothecium roseum strain YXFP-22015, a Plant Pathogen Isolated from Citrus.</title>
        <authorList>
            <person name="Wang Y."/>
            <person name="Zhu L."/>
        </authorList>
    </citation>
    <scope>NUCLEOTIDE SEQUENCE</scope>
    <source>
        <strain evidence="1">YXFP-22015</strain>
    </source>
</reference>
<proteinExistence type="predicted"/>
<sequence length="489" mass="53511">MSSVGNSKGRLRAYWLGSVVCMGGFLFGYDSGIVGGVLTMDSFKRDYNYGSANQTRTNALAVGLQQLGAFVGCFCAWPITARWGRKKSLLLFSLIFALGAVIQTINTGSLAAFYVARVIAGLGLGCATVVVPMYNSEMTPKELRGQIGSFFQFFYTIGIFTSYWIDYGVLFMSGDPTSQWQIPIGLQILPAAALGLGVLTVKESTRWLTKVGRHDEAWESLKWIRADESPAIVQEMEEIRLGVAYESRATEGFHISELLQSDNFKRVLAGFATMAAQQATGATAFAYFGPQYFELLVGPGDQNLLLTAIFGAVKIAACGTFVLFLAARLTRRKVMVGGAVAMAACQITTAAVVKAKPPPEDAHVTSSGIATVALIYLFVIIYNFSWGPMPWPYVSEIFPARIREPGIAISVASQWLFNFVFSLTTPYMMDSMKWGTFLLWGVFDVVIAIVAFFFLKETQGLSLEAIAQTEYKKGKRTETARKADDEETS</sequence>
<protein>
    <submittedName>
        <fullName evidence="1">Uncharacterized protein</fullName>
    </submittedName>
</protein>
<comment type="caution">
    <text evidence="1">The sequence shown here is derived from an EMBL/GenBank/DDBJ whole genome shotgun (WGS) entry which is preliminary data.</text>
</comment>
<accession>A0ACC0UWY8</accession>
<name>A0ACC0UWY8_9HYPO</name>